<dbReference type="Gene3D" id="1.25.40.10">
    <property type="entry name" value="Tetratricopeptide repeat domain"/>
    <property type="match status" value="1"/>
</dbReference>
<dbReference type="InterPro" id="IPR038765">
    <property type="entry name" value="Papain-like_cys_pep_sf"/>
</dbReference>
<name>A0ABT8DS68_9BURK</name>
<evidence type="ECO:0000313" key="5">
    <source>
        <dbReference type="Proteomes" id="UP001228044"/>
    </source>
</evidence>
<reference evidence="4 5" key="1">
    <citation type="submission" date="2023-06" db="EMBL/GenBank/DDBJ databases">
        <title>Pelomonas sp. PFR6 16S ribosomal RNA gene Genome sequencing and assembly.</title>
        <authorList>
            <person name="Woo H."/>
        </authorList>
    </citation>
    <scope>NUCLEOTIDE SEQUENCE [LARGE SCALE GENOMIC DNA]</scope>
    <source>
        <strain evidence="4 5">PFR6</strain>
    </source>
</reference>
<feature type="signal peptide" evidence="2">
    <location>
        <begin position="1"/>
        <end position="32"/>
    </location>
</feature>
<feature type="repeat" description="TPR" evidence="1">
    <location>
        <begin position="731"/>
        <end position="764"/>
    </location>
</feature>
<sequence>MRAKKACARRRPWAGVLFSSCLLLALPTAASAATAKPAAKAAARPAASAAGFEIAAAPAWVVPASLDGLPTLPASPVHLLLMDDQTRLGPGGSVHRYQRALRQVNSSAGLEAASQIEIIFDPSYQKLQLHELAIWREGKRIERLNPRAVKLLQRETQLERQIVDGRMTASIVLEDLRVGDRIEWAASLIGDNPVFEGKYVDTQWLSASRGPVGLVQRRLLAPAERKIQHRLTVADATVSTPARSDGLRETLVQRRAVPQFRYDPLTPAEDNYADLLEWSEFGSWAEVAAWAERQFAPALREREPLAAKAAEIRAASADPEQRLKLALDFVQKEVRYFGTETGASSHRPATAAQVMRQRFGDCKDKAALLVNLLAQLDIEAVPAMISTTLRQSMDRRLPSPLAFDHAIIAVGRGEGWLWLDATRSLQSGPATERAIAGLSPALLARAGESAPLATPLARDQLRAEVRDVFHYARLAEPGKLVSEATYYGDLAEALRMARANQPAEAFETALAGELLRFYPGLRRDGAVEIEDVPGRNALRVTQRFSGGDEVWRFGNSKGVMISDVVLNAAMSPLRLPDMTPREQALAVGMPGLYRQTVRFDFDEQAFARDSEAPFNESNPFFELKLRSKGSQRSAEFGAELQLRAERIEAAQWTAYRDTLQKIWPRLGTQLGLPTIAPERGEALRTALKELSEGLRSGRVKAATRVQQEARFDLVAIEHMLASQRVPTKLRAKLEIERGQNLDHLGRSEEARRAFEAAIELDPTASEGPAGLAVNMLLRGRDADAQQTAEQAMKLAPNDTAARYTRAQARYMAGDFAGASEDLRTLLLSGGGEVERGYRGIWLHLAQQAQGRDAMQASAAAVVSGDKPSWPQPVLRMLRGELTLQAALARAADDKAEQSGRECELYFFAAQKALLERDRDQARRWLDRSVATGVVEFIEYGLAQRERARLDERRL</sequence>
<feature type="domain" description="DUF3857" evidence="3">
    <location>
        <begin position="92"/>
        <end position="259"/>
    </location>
</feature>
<feature type="chain" id="PRO_5045369759" evidence="2">
    <location>
        <begin position="33"/>
        <end position="954"/>
    </location>
</feature>
<dbReference type="InterPro" id="IPR011990">
    <property type="entry name" value="TPR-like_helical_dom_sf"/>
</dbReference>
<keyword evidence="1" id="KW-0802">TPR repeat</keyword>
<evidence type="ECO:0000313" key="4">
    <source>
        <dbReference type="EMBL" id="MDN3921170.1"/>
    </source>
</evidence>
<proteinExistence type="predicted"/>
<comment type="caution">
    <text evidence="4">The sequence shown here is derived from an EMBL/GenBank/DDBJ whole genome shotgun (WGS) entry which is preliminary data.</text>
</comment>
<evidence type="ECO:0000256" key="2">
    <source>
        <dbReference type="SAM" id="SignalP"/>
    </source>
</evidence>
<dbReference type="SUPFAM" id="SSF54001">
    <property type="entry name" value="Cysteine proteinases"/>
    <property type="match status" value="1"/>
</dbReference>
<dbReference type="Gene3D" id="2.60.40.3140">
    <property type="match status" value="1"/>
</dbReference>
<evidence type="ECO:0000259" key="3">
    <source>
        <dbReference type="Pfam" id="PF12969"/>
    </source>
</evidence>
<evidence type="ECO:0000256" key="1">
    <source>
        <dbReference type="PROSITE-ProRule" id="PRU00339"/>
    </source>
</evidence>
<keyword evidence="2" id="KW-0732">Signal</keyword>
<dbReference type="InterPro" id="IPR019734">
    <property type="entry name" value="TPR_rpt"/>
</dbReference>
<protein>
    <submittedName>
        <fullName evidence="4">DUF3857 domain-containing protein</fullName>
    </submittedName>
</protein>
<dbReference type="EMBL" id="JAUHHC010000003">
    <property type="protein sequence ID" value="MDN3921170.1"/>
    <property type="molecule type" value="Genomic_DNA"/>
</dbReference>
<organism evidence="4 5">
    <name type="scientific">Roseateles violae</name>
    <dbReference type="NCBI Taxonomy" id="3058042"/>
    <lineage>
        <taxon>Bacteria</taxon>
        <taxon>Pseudomonadati</taxon>
        <taxon>Pseudomonadota</taxon>
        <taxon>Betaproteobacteria</taxon>
        <taxon>Burkholderiales</taxon>
        <taxon>Sphaerotilaceae</taxon>
        <taxon>Roseateles</taxon>
    </lineage>
</organism>
<dbReference type="InterPro" id="IPR024618">
    <property type="entry name" value="DUF3857"/>
</dbReference>
<dbReference type="Proteomes" id="UP001228044">
    <property type="component" value="Unassembled WGS sequence"/>
</dbReference>
<dbReference type="PROSITE" id="PS50005">
    <property type="entry name" value="TPR"/>
    <property type="match status" value="1"/>
</dbReference>
<accession>A0ABT8DS68</accession>
<keyword evidence="5" id="KW-1185">Reference proteome</keyword>
<dbReference type="Pfam" id="PF12969">
    <property type="entry name" value="DUF3857"/>
    <property type="match status" value="1"/>
</dbReference>
<dbReference type="SUPFAM" id="SSF48452">
    <property type="entry name" value="TPR-like"/>
    <property type="match status" value="1"/>
</dbReference>
<gene>
    <name evidence="4" type="ORF">QWJ38_12835</name>
</gene>
<dbReference type="Gene3D" id="3.10.620.30">
    <property type="match status" value="1"/>
</dbReference>
<dbReference type="RefSeq" id="WP_290359472.1">
    <property type="nucleotide sequence ID" value="NZ_JAUHHC010000003.1"/>
</dbReference>